<evidence type="ECO:0000259" key="2">
    <source>
        <dbReference type="PROSITE" id="PS51083"/>
    </source>
</evidence>
<name>A0A8H3BYF7_9AGAM</name>
<keyword evidence="1" id="KW-0863">Zinc-finger</keyword>
<dbReference type="PANTHER" id="PTHR15555:SF0">
    <property type="entry name" value="ZINC FINGER HIT DOMAIN-CONTAINING PROTEIN 2"/>
    <property type="match status" value="1"/>
</dbReference>
<dbReference type="InterPro" id="IPR007529">
    <property type="entry name" value="Znf_HIT"/>
</dbReference>
<dbReference type="CDD" id="cd23024">
    <property type="entry name" value="zf-HIT_ZNHIT2-3"/>
    <property type="match status" value="1"/>
</dbReference>
<evidence type="ECO:0000313" key="3">
    <source>
        <dbReference type="EMBL" id="CAE6470249.1"/>
    </source>
</evidence>
<dbReference type="AlphaFoldDB" id="A0A8H3BYF7"/>
<dbReference type="Proteomes" id="UP000650533">
    <property type="component" value="Chromosome 2"/>
</dbReference>
<dbReference type="PROSITE" id="PS51083">
    <property type="entry name" value="ZF_HIT"/>
    <property type="match status" value="1"/>
</dbReference>
<dbReference type="EMBL" id="CP059659">
    <property type="protein sequence ID" value="QRW17005.1"/>
    <property type="molecule type" value="Genomic_DNA"/>
</dbReference>
<dbReference type="Pfam" id="PF04438">
    <property type="entry name" value="zf-HIT"/>
    <property type="match status" value="1"/>
</dbReference>
<sequence length="377" mass="43187">MPRIFDLKTRVEQVQPGSSNPCGVCQRQFAKYTCPACNLQYCSLMCYRAEAHSACTETFYKAALVEEIKSEPARPTEEKQQMLELLKRFEEESIEEEGSDEEDDLALRLEGVDLDKVDHETLWGLLSEQEKQKFTKMLMNPTSENSQDLLNASRLLENSEDPWWVLDNPLDSTLPMVKQIPSTMLAGKFNPILLFNVFHLSLTYAYTVRTFAASFLSTRVSDELEGIREFMLPLSPFLRDRKSTVTFTSVDSVITDWVSHLPELPNHRLLKLLTEDARRIFHSQPIVVEDDSPSQSSNHDNCMRFLSDLHTLFDGLKKHAHVTHKLTFYLAFLVNLPTSASRELLGAIGAWQVKHQEGEQDTSRIDTIRSRTLIEEI</sequence>
<reference evidence="3" key="2">
    <citation type="submission" date="2021-01" db="EMBL/GenBank/DDBJ databases">
        <authorList>
            <person name="Kaushik A."/>
        </authorList>
    </citation>
    <scope>NUCLEOTIDE SEQUENCE</scope>
    <source>
        <strain evidence="3">AG1-1A</strain>
    </source>
</reference>
<dbReference type="EMBL" id="CAJMWR010003779">
    <property type="protein sequence ID" value="CAE6470249.1"/>
    <property type="molecule type" value="Genomic_DNA"/>
</dbReference>
<keyword evidence="1" id="KW-0479">Metal-binding</keyword>
<dbReference type="PANTHER" id="PTHR15555">
    <property type="entry name" value="ZINC FINGER HIT DOMAIN CONTAINING PROTEIN 2 PROTEIN FON -RELATED"/>
    <property type="match status" value="1"/>
</dbReference>
<organism evidence="3 5">
    <name type="scientific">Rhizoctonia solani</name>
    <dbReference type="NCBI Taxonomy" id="456999"/>
    <lineage>
        <taxon>Eukaryota</taxon>
        <taxon>Fungi</taxon>
        <taxon>Dikarya</taxon>
        <taxon>Basidiomycota</taxon>
        <taxon>Agaricomycotina</taxon>
        <taxon>Agaricomycetes</taxon>
        <taxon>Cantharellales</taxon>
        <taxon>Ceratobasidiaceae</taxon>
        <taxon>Rhizoctonia</taxon>
    </lineage>
</organism>
<feature type="domain" description="HIT-type" evidence="2">
    <location>
        <begin position="22"/>
        <end position="55"/>
    </location>
</feature>
<evidence type="ECO:0000313" key="4">
    <source>
        <dbReference type="EMBL" id="QRW17005.1"/>
    </source>
</evidence>
<evidence type="ECO:0000313" key="5">
    <source>
        <dbReference type="Proteomes" id="UP000663840"/>
    </source>
</evidence>
<reference evidence="4" key="1">
    <citation type="submission" date="2020-05" db="EMBL/GenBank/DDBJ databases">
        <title>Evolutionary and genomic comparisons of hybrid uninucleate and nonhybrid Rhizoctonia fungi.</title>
        <authorList>
            <person name="Li C."/>
            <person name="Chen X."/>
        </authorList>
    </citation>
    <scope>NUCLEOTIDE SEQUENCE</scope>
    <source>
        <strain evidence="4">AG-1 IA</strain>
    </source>
</reference>
<accession>A0A8H3BYF7</accession>
<dbReference type="GO" id="GO:0008270">
    <property type="term" value="F:zinc ion binding"/>
    <property type="evidence" value="ECO:0007669"/>
    <property type="project" value="UniProtKB-UniRule"/>
</dbReference>
<dbReference type="SUPFAM" id="SSF144232">
    <property type="entry name" value="HIT/MYND zinc finger-like"/>
    <property type="match status" value="1"/>
</dbReference>
<dbReference type="Proteomes" id="UP000663840">
    <property type="component" value="Unassembled WGS sequence"/>
</dbReference>
<protein>
    <submittedName>
        <fullName evidence="4">Zinc finger HIT domain-containing protein</fullName>
    </submittedName>
</protein>
<proteinExistence type="predicted"/>
<evidence type="ECO:0000256" key="1">
    <source>
        <dbReference type="PROSITE-ProRule" id="PRU00453"/>
    </source>
</evidence>
<keyword evidence="1" id="KW-0862">Zinc</keyword>
<dbReference type="InterPro" id="IPR039646">
    <property type="entry name" value="ZNHIT2"/>
</dbReference>
<gene>
    <name evidence="3" type="ORF">RDB_LOCUS115385</name>
    <name evidence="4" type="ORF">RhiXN_05007</name>
</gene>
<dbReference type="Gene3D" id="3.30.60.190">
    <property type="match status" value="1"/>
</dbReference>